<dbReference type="OrthoDB" id="3677054at2759"/>
<organism evidence="1 2">
    <name type="scientific">Setomelanomma holmii</name>
    <dbReference type="NCBI Taxonomy" id="210430"/>
    <lineage>
        <taxon>Eukaryota</taxon>
        <taxon>Fungi</taxon>
        <taxon>Dikarya</taxon>
        <taxon>Ascomycota</taxon>
        <taxon>Pezizomycotina</taxon>
        <taxon>Dothideomycetes</taxon>
        <taxon>Pleosporomycetidae</taxon>
        <taxon>Pleosporales</taxon>
        <taxon>Pleosporineae</taxon>
        <taxon>Phaeosphaeriaceae</taxon>
        <taxon>Setomelanomma</taxon>
    </lineage>
</organism>
<keyword evidence="2" id="KW-1185">Reference proteome</keyword>
<accession>A0A9P4LUC7</accession>
<gene>
    <name evidence="1" type="ORF">EK21DRAFT_83603</name>
</gene>
<comment type="caution">
    <text evidence="1">The sequence shown here is derived from an EMBL/GenBank/DDBJ whole genome shotgun (WGS) entry which is preliminary data.</text>
</comment>
<sequence length="191" mass="21086">MESNPAQGESATKDDHGIYVEAECGIMKTLDFNSPSRARKRDIILAEDHSDSEAQITMSPEEVDALQATLSSTPKHRLYEAYSSAASLDIIADYWGVNMSTFPRPHHGIDFRPAGDVSAWDTRLLAHLTVLSEFALGQGALIGTHLCYAVELRNKKDEMRVKEIDVKRIIKDLLMGLSEAGEGDVAQKRKA</sequence>
<dbReference type="EMBL" id="ML978154">
    <property type="protein sequence ID" value="KAF2036662.1"/>
    <property type="molecule type" value="Genomic_DNA"/>
</dbReference>
<evidence type="ECO:0000313" key="2">
    <source>
        <dbReference type="Proteomes" id="UP000799777"/>
    </source>
</evidence>
<protein>
    <submittedName>
        <fullName evidence="1">Uncharacterized protein</fullName>
    </submittedName>
</protein>
<dbReference type="AlphaFoldDB" id="A0A9P4LUC7"/>
<evidence type="ECO:0000313" key="1">
    <source>
        <dbReference type="EMBL" id="KAF2036662.1"/>
    </source>
</evidence>
<proteinExistence type="predicted"/>
<name>A0A9P4LUC7_9PLEO</name>
<reference evidence="1" key="1">
    <citation type="journal article" date="2020" name="Stud. Mycol.">
        <title>101 Dothideomycetes genomes: a test case for predicting lifestyles and emergence of pathogens.</title>
        <authorList>
            <person name="Haridas S."/>
            <person name="Albert R."/>
            <person name="Binder M."/>
            <person name="Bloem J."/>
            <person name="Labutti K."/>
            <person name="Salamov A."/>
            <person name="Andreopoulos B."/>
            <person name="Baker S."/>
            <person name="Barry K."/>
            <person name="Bills G."/>
            <person name="Bluhm B."/>
            <person name="Cannon C."/>
            <person name="Castanera R."/>
            <person name="Culley D."/>
            <person name="Daum C."/>
            <person name="Ezra D."/>
            <person name="Gonzalez J."/>
            <person name="Henrissat B."/>
            <person name="Kuo A."/>
            <person name="Liang C."/>
            <person name="Lipzen A."/>
            <person name="Lutzoni F."/>
            <person name="Magnuson J."/>
            <person name="Mondo S."/>
            <person name="Nolan M."/>
            <person name="Ohm R."/>
            <person name="Pangilinan J."/>
            <person name="Park H.-J."/>
            <person name="Ramirez L."/>
            <person name="Alfaro M."/>
            <person name="Sun H."/>
            <person name="Tritt A."/>
            <person name="Yoshinaga Y."/>
            <person name="Zwiers L.-H."/>
            <person name="Turgeon B."/>
            <person name="Goodwin S."/>
            <person name="Spatafora J."/>
            <person name="Crous P."/>
            <person name="Grigoriev I."/>
        </authorList>
    </citation>
    <scope>NUCLEOTIDE SEQUENCE</scope>
    <source>
        <strain evidence="1">CBS 110217</strain>
    </source>
</reference>
<dbReference type="Proteomes" id="UP000799777">
    <property type="component" value="Unassembled WGS sequence"/>
</dbReference>